<dbReference type="GO" id="GO:0008610">
    <property type="term" value="P:lipid biosynthetic process"/>
    <property type="evidence" value="ECO:0007669"/>
    <property type="project" value="TreeGrafter"/>
</dbReference>
<dbReference type="InterPro" id="IPR001031">
    <property type="entry name" value="Thioesterase"/>
</dbReference>
<dbReference type="GO" id="GO:0016787">
    <property type="term" value="F:hydrolase activity"/>
    <property type="evidence" value="ECO:0007669"/>
    <property type="project" value="UniProtKB-KW"/>
</dbReference>
<dbReference type="OrthoDB" id="3872750at2"/>
<dbReference type="RefSeq" id="WP_145910758.1">
    <property type="nucleotide sequence ID" value="NZ_BAAAMZ010000001.1"/>
</dbReference>
<accession>A0A561SG43</accession>
<evidence type="ECO:0000256" key="2">
    <source>
        <dbReference type="ARBA" id="ARBA00022801"/>
    </source>
</evidence>
<name>A0A561SG43_9ACTN</name>
<dbReference type="SUPFAM" id="SSF53474">
    <property type="entry name" value="alpha/beta-Hydrolases"/>
    <property type="match status" value="1"/>
</dbReference>
<dbReference type="EMBL" id="VIWT01000005">
    <property type="protein sequence ID" value="TWF73840.1"/>
    <property type="molecule type" value="Genomic_DNA"/>
</dbReference>
<dbReference type="InterPro" id="IPR029058">
    <property type="entry name" value="AB_hydrolase_fold"/>
</dbReference>
<dbReference type="Proteomes" id="UP000317940">
    <property type="component" value="Unassembled WGS sequence"/>
</dbReference>
<comment type="similarity">
    <text evidence="1">Belongs to the thioesterase family.</text>
</comment>
<gene>
    <name evidence="4" type="ORF">FHX73_15467</name>
</gene>
<dbReference type="SMART" id="SM00824">
    <property type="entry name" value="PKS_TE"/>
    <property type="match status" value="1"/>
</dbReference>
<dbReference type="InterPro" id="IPR020802">
    <property type="entry name" value="TesA-like"/>
</dbReference>
<feature type="domain" description="Thioesterase TesA-like" evidence="3">
    <location>
        <begin position="25"/>
        <end position="247"/>
    </location>
</feature>
<evidence type="ECO:0000313" key="4">
    <source>
        <dbReference type="EMBL" id="TWF73840.1"/>
    </source>
</evidence>
<proteinExistence type="inferred from homology"/>
<organism evidence="4 5">
    <name type="scientific">Kitasatospora viridis</name>
    <dbReference type="NCBI Taxonomy" id="281105"/>
    <lineage>
        <taxon>Bacteria</taxon>
        <taxon>Bacillati</taxon>
        <taxon>Actinomycetota</taxon>
        <taxon>Actinomycetes</taxon>
        <taxon>Kitasatosporales</taxon>
        <taxon>Streptomycetaceae</taxon>
        <taxon>Kitasatospora</taxon>
    </lineage>
</organism>
<sequence length="254" mass="27748">MSDPNIEKLWFRRFQPSPQAASRLICFPHAGGSAVYYRPVALRLAGRADVLAVQYPGRQDRYTEPCLDDVRELAAQVHRVMGGLTDLPLTLFGHSMGASVAFEVARLLEADGHRLSRVFASGRRAPSRPHRGELVHQRDDDGIVAELKDLSGTDPAILADPEILRMVLPVLRSDYRAAETYRGTPGAVLTSPITALTGDADPQTPIPDAEAWAEHTSADFRLEVFPGGHFFLTERPQDVISLLADHLDALGAPA</sequence>
<evidence type="ECO:0000259" key="3">
    <source>
        <dbReference type="SMART" id="SM00824"/>
    </source>
</evidence>
<keyword evidence="2" id="KW-0378">Hydrolase</keyword>
<dbReference type="InterPro" id="IPR012223">
    <property type="entry name" value="TEII"/>
</dbReference>
<dbReference type="Pfam" id="PF00975">
    <property type="entry name" value="Thioesterase"/>
    <property type="match status" value="1"/>
</dbReference>
<dbReference type="AlphaFoldDB" id="A0A561SG43"/>
<protein>
    <submittedName>
        <fullName evidence="4">Surfactin synthase thioesterase subunit</fullName>
    </submittedName>
</protein>
<dbReference type="PANTHER" id="PTHR11487:SF0">
    <property type="entry name" value="S-ACYL FATTY ACID SYNTHASE THIOESTERASE, MEDIUM CHAIN"/>
    <property type="match status" value="1"/>
</dbReference>
<comment type="caution">
    <text evidence="4">The sequence shown here is derived from an EMBL/GenBank/DDBJ whole genome shotgun (WGS) entry which is preliminary data.</text>
</comment>
<dbReference type="PANTHER" id="PTHR11487">
    <property type="entry name" value="THIOESTERASE"/>
    <property type="match status" value="1"/>
</dbReference>
<evidence type="ECO:0000256" key="1">
    <source>
        <dbReference type="ARBA" id="ARBA00007169"/>
    </source>
</evidence>
<evidence type="ECO:0000313" key="5">
    <source>
        <dbReference type="Proteomes" id="UP000317940"/>
    </source>
</evidence>
<keyword evidence="5" id="KW-1185">Reference proteome</keyword>
<reference evidence="4 5" key="1">
    <citation type="submission" date="2019-06" db="EMBL/GenBank/DDBJ databases">
        <title>Sequencing the genomes of 1000 actinobacteria strains.</title>
        <authorList>
            <person name="Klenk H.-P."/>
        </authorList>
    </citation>
    <scope>NUCLEOTIDE SEQUENCE [LARGE SCALE GENOMIC DNA]</scope>
    <source>
        <strain evidence="4 5">DSM 44826</strain>
    </source>
</reference>
<dbReference type="Gene3D" id="3.40.50.1820">
    <property type="entry name" value="alpha/beta hydrolase"/>
    <property type="match status" value="1"/>
</dbReference>